<dbReference type="InterPro" id="IPR036047">
    <property type="entry name" value="F-box-like_dom_sf"/>
</dbReference>
<dbReference type="EMBL" id="KB467854">
    <property type="protein sequence ID" value="PCH35694.1"/>
    <property type="molecule type" value="Genomic_DNA"/>
</dbReference>
<dbReference type="OMA" id="CMEGPPR"/>
<dbReference type="Gene3D" id="3.80.10.10">
    <property type="entry name" value="Ribonuclease Inhibitor"/>
    <property type="match status" value="1"/>
</dbReference>
<dbReference type="InterPro" id="IPR032675">
    <property type="entry name" value="LRR_dom_sf"/>
</dbReference>
<evidence type="ECO:0000313" key="3">
    <source>
        <dbReference type="Proteomes" id="UP000218811"/>
    </source>
</evidence>
<dbReference type="AlphaFoldDB" id="A0A2H3JG59"/>
<accession>A0A2H3JG59</accession>
<proteinExistence type="predicted"/>
<dbReference type="OrthoDB" id="5297217at2759"/>
<dbReference type="STRING" id="742152.A0A2H3JG59"/>
<dbReference type="InterPro" id="IPR001810">
    <property type="entry name" value="F-box_dom"/>
</dbReference>
<gene>
    <name evidence="2" type="ORF">WOLCODRAFT_140028</name>
</gene>
<name>A0A2H3JG59_WOLCO</name>
<dbReference type="Pfam" id="PF12937">
    <property type="entry name" value="F-box-like"/>
    <property type="match status" value="1"/>
</dbReference>
<organism evidence="2 3">
    <name type="scientific">Wolfiporia cocos (strain MD-104)</name>
    <name type="common">Brown rot fungus</name>
    <dbReference type="NCBI Taxonomy" id="742152"/>
    <lineage>
        <taxon>Eukaryota</taxon>
        <taxon>Fungi</taxon>
        <taxon>Dikarya</taxon>
        <taxon>Basidiomycota</taxon>
        <taxon>Agaricomycotina</taxon>
        <taxon>Agaricomycetes</taxon>
        <taxon>Polyporales</taxon>
        <taxon>Phaeolaceae</taxon>
        <taxon>Wolfiporia</taxon>
    </lineage>
</organism>
<dbReference type="SUPFAM" id="SSF52047">
    <property type="entry name" value="RNI-like"/>
    <property type="match status" value="1"/>
</dbReference>
<dbReference type="SUPFAM" id="SSF81383">
    <property type="entry name" value="F-box domain"/>
    <property type="match status" value="1"/>
</dbReference>
<reference evidence="2 3" key="1">
    <citation type="journal article" date="2012" name="Science">
        <title>The Paleozoic origin of enzymatic lignin decomposition reconstructed from 31 fungal genomes.</title>
        <authorList>
            <person name="Floudas D."/>
            <person name="Binder M."/>
            <person name="Riley R."/>
            <person name="Barry K."/>
            <person name="Blanchette R.A."/>
            <person name="Henrissat B."/>
            <person name="Martinez A.T."/>
            <person name="Otillar R."/>
            <person name="Spatafora J.W."/>
            <person name="Yadav J.S."/>
            <person name="Aerts A."/>
            <person name="Benoit I."/>
            <person name="Boyd A."/>
            <person name="Carlson A."/>
            <person name="Copeland A."/>
            <person name="Coutinho P.M."/>
            <person name="de Vries R.P."/>
            <person name="Ferreira P."/>
            <person name="Findley K."/>
            <person name="Foster B."/>
            <person name="Gaskell J."/>
            <person name="Glotzer D."/>
            <person name="Gorecki P."/>
            <person name="Heitman J."/>
            <person name="Hesse C."/>
            <person name="Hori C."/>
            <person name="Igarashi K."/>
            <person name="Jurgens J.A."/>
            <person name="Kallen N."/>
            <person name="Kersten P."/>
            <person name="Kohler A."/>
            <person name="Kuees U."/>
            <person name="Kumar T.K.A."/>
            <person name="Kuo A."/>
            <person name="LaButti K."/>
            <person name="Larrondo L.F."/>
            <person name="Lindquist E."/>
            <person name="Ling A."/>
            <person name="Lombard V."/>
            <person name="Lucas S."/>
            <person name="Lundell T."/>
            <person name="Martin R."/>
            <person name="McLaughlin D.J."/>
            <person name="Morgenstern I."/>
            <person name="Morin E."/>
            <person name="Murat C."/>
            <person name="Nagy L.G."/>
            <person name="Nolan M."/>
            <person name="Ohm R.A."/>
            <person name="Patyshakuliyeva A."/>
            <person name="Rokas A."/>
            <person name="Ruiz-Duenas F.J."/>
            <person name="Sabat G."/>
            <person name="Salamov A."/>
            <person name="Samejima M."/>
            <person name="Schmutz J."/>
            <person name="Slot J.C."/>
            <person name="St John F."/>
            <person name="Stenlid J."/>
            <person name="Sun H."/>
            <person name="Sun S."/>
            <person name="Syed K."/>
            <person name="Tsang A."/>
            <person name="Wiebenga A."/>
            <person name="Young D."/>
            <person name="Pisabarro A."/>
            <person name="Eastwood D.C."/>
            <person name="Martin F."/>
            <person name="Cullen D."/>
            <person name="Grigoriev I.V."/>
            <person name="Hibbett D.S."/>
        </authorList>
    </citation>
    <scope>NUCLEOTIDE SEQUENCE [LARGE SCALE GENOMIC DNA]</scope>
    <source>
        <strain evidence="2 3">MD-104</strain>
    </source>
</reference>
<protein>
    <recommendedName>
        <fullName evidence="1">F-box domain-containing protein</fullName>
    </recommendedName>
</protein>
<feature type="domain" description="F-box" evidence="1">
    <location>
        <begin position="24"/>
        <end position="66"/>
    </location>
</feature>
<sequence>MIYDCRPRALRLSRTMSMAVQPQSIPIDVLPLIFEYLDDRRDLHTCAQLCWTFNLAATPLLYRTLDSRIVKGQTRRSVKVLHPAGTLLKKPAYAKYVRHIHESSAVGSSMPLLLPDCQAALRLCVNLEGFSWSDRDSSEVRNDEALIAYLDILQGLKIKELTIHTYVGLSEEVWGRMIEFRGLNKVAIWTMEGQPRILQGWSEKLGPSLTHLELGRCTGVPASILVSVISHLPQLTSLRLKGAPTSAILEILTYLPRLVTLDTEYFGTRTSRYADVPAAALRDLTVRTSSVDLQGPQQLWAWIRRLLPRPSLESLTFNAFSTQGETTIPRTFFLELAQTQRETFKHLHADSALLTLEDVECICTVFPALESLSCSIAICQHPGEIENAISNGHNLREIKLNTTWVLSRYGAEQTQIPFDVEHARKLMLRERSLLRAVGIGGVLYTGKWVQAGTGKGLDFQVMRDVVSDW</sequence>
<evidence type="ECO:0000259" key="1">
    <source>
        <dbReference type="Pfam" id="PF12937"/>
    </source>
</evidence>
<evidence type="ECO:0000313" key="2">
    <source>
        <dbReference type="EMBL" id="PCH35694.1"/>
    </source>
</evidence>
<keyword evidence="3" id="KW-1185">Reference proteome</keyword>
<dbReference type="Proteomes" id="UP000218811">
    <property type="component" value="Unassembled WGS sequence"/>
</dbReference>